<gene>
    <name evidence="1" type="ORF">ECRASSUSDP1_LOCUS14953</name>
</gene>
<organism evidence="1 2">
    <name type="scientific">Euplotes crassus</name>
    <dbReference type="NCBI Taxonomy" id="5936"/>
    <lineage>
        <taxon>Eukaryota</taxon>
        <taxon>Sar</taxon>
        <taxon>Alveolata</taxon>
        <taxon>Ciliophora</taxon>
        <taxon>Intramacronucleata</taxon>
        <taxon>Spirotrichea</taxon>
        <taxon>Hypotrichia</taxon>
        <taxon>Euplotida</taxon>
        <taxon>Euplotidae</taxon>
        <taxon>Moneuplotes</taxon>
    </lineage>
</organism>
<protein>
    <submittedName>
        <fullName evidence="1">Uncharacterized protein</fullName>
    </submittedName>
</protein>
<dbReference type="AlphaFoldDB" id="A0AAD1XJ29"/>
<name>A0AAD1XJ29_EUPCR</name>
<proteinExistence type="predicted"/>
<evidence type="ECO:0000313" key="2">
    <source>
        <dbReference type="Proteomes" id="UP001295684"/>
    </source>
</evidence>
<dbReference type="EMBL" id="CAMPGE010014962">
    <property type="protein sequence ID" value="CAI2373607.1"/>
    <property type="molecule type" value="Genomic_DNA"/>
</dbReference>
<accession>A0AAD1XJ29</accession>
<dbReference type="Proteomes" id="UP001295684">
    <property type="component" value="Unassembled WGS sequence"/>
</dbReference>
<keyword evidence="2" id="KW-1185">Reference proteome</keyword>
<evidence type="ECO:0000313" key="1">
    <source>
        <dbReference type="EMBL" id="CAI2373607.1"/>
    </source>
</evidence>
<comment type="caution">
    <text evidence="1">The sequence shown here is derived from an EMBL/GenBank/DDBJ whole genome shotgun (WGS) entry which is preliminary data.</text>
</comment>
<sequence length="72" mass="8303">MKNIDGLNLYCLVKGPCRGNVYLSKNISEPLQIILKIQDCKDLRAIQNLEMCRYLGCFEVRLLVLPATRFQD</sequence>
<reference evidence="1" key="1">
    <citation type="submission" date="2023-07" db="EMBL/GenBank/DDBJ databases">
        <authorList>
            <consortium name="AG Swart"/>
            <person name="Singh M."/>
            <person name="Singh A."/>
            <person name="Seah K."/>
            <person name="Emmerich C."/>
        </authorList>
    </citation>
    <scope>NUCLEOTIDE SEQUENCE</scope>
    <source>
        <strain evidence="1">DP1</strain>
    </source>
</reference>